<organism evidence="11 12">
    <name type="scientific">Brevibacterium linens ATCC 9172</name>
    <dbReference type="NCBI Taxonomy" id="1255617"/>
    <lineage>
        <taxon>Bacteria</taxon>
        <taxon>Bacillati</taxon>
        <taxon>Actinomycetota</taxon>
        <taxon>Actinomycetes</taxon>
        <taxon>Micrococcales</taxon>
        <taxon>Brevibacteriaceae</taxon>
        <taxon>Brevibacterium</taxon>
    </lineage>
</organism>
<evidence type="ECO:0000256" key="1">
    <source>
        <dbReference type="ARBA" id="ARBA00001933"/>
    </source>
</evidence>
<dbReference type="PANTHER" id="PTHR32328">
    <property type="entry name" value="L-SERYL-TRNA(SEC) SELENIUM TRANSFERASE"/>
    <property type="match status" value="1"/>
</dbReference>
<evidence type="ECO:0000256" key="8">
    <source>
        <dbReference type="HAMAP-Rule" id="MF_00423"/>
    </source>
</evidence>
<comment type="cofactor">
    <cofactor evidence="1 8 9">
        <name>pyridoxal 5'-phosphate</name>
        <dbReference type="ChEBI" id="CHEBI:597326"/>
    </cofactor>
</comment>
<evidence type="ECO:0000256" key="9">
    <source>
        <dbReference type="PIRSR" id="PIRSR618319-50"/>
    </source>
</evidence>
<dbReference type="RefSeq" id="WP_101554888.1">
    <property type="nucleotide sequence ID" value="NZ_FXYY01000010.1"/>
</dbReference>
<comment type="catalytic activity">
    <reaction evidence="8">
        <text>L-seryl-tRNA(Sec) + selenophosphate + H(+) = L-selenocysteinyl-tRNA(Sec) + phosphate</text>
        <dbReference type="Rhea" id="RHEA:22728"/>
        <dbReference type="Rhea" id="RHEA-COMP:9742"/>
        <dbReference type="Rhea" id="RHEA-COMP:9743"/>
        <dbReference type="ChEBI" id="CHEBI:15378"/>
        <dbReference type="ChEBI" id="CHEBI:16144"/>
        <dbReference type="ChEBI" id="CHEBI:43474"/>
        <dbReference type="ChEBI" id="CHEBI:78533"/>
        <dbReference type="ChEBI" id="CHEBI:78573"/>
        <dbReference type="EC" id="2.9.1.1"/>
    </reaction>
</comment>
<evidence type="ECO:0000256" key="4">
    <source>
        <dbReference type="ARBA" id="ARBA00022898"/>
    </source>
</evidence>
<keyword evidence="2 8" id="KW-0963">Cytoplasm</keyword>
<feature type="modified residue" description="N6-(pyridoxal phosphate)lysine" evidence="8 9">
    <location>
        <position position="295"/>
    </location>
</feature>
<comment type="similarity">
    <text evidence="7 8">Belongs to the SelA family.</text>
</comment>
<dbReference type="InterPro" id="IPR015421">
    <property type="entry name" value="PyrdxlP-dep_Trfase_major"/>
</dbReference>
<dbReference type="Proteomes" id="UP000234641">
    <property type="component" value="Unassembled WGS sequence"/>
</dbReference>
<keyword evidence="6 8" id="KW-0711">Selenium</keyword>
<accession>A0A2H1JAI9</accession>
<protein>
    <recommendedName>
        <fullName evidence="8">L-seryl-tRNA(Sec) selenium transferase</fullName>
        <ecNumber evidence="8">2.9.1.1</ecNumber>
    </recommendedName>
    <alternativeName>
        <fullName evidence="8">Selenocysteine synthase</fullName>
        <shortName evidence="8">Sec synthase</shortName>
    </alternativeName>
    <alternativeName>
        <fullName evidence="8">Selenocysteinyl-tRNA(Sec) synthase</fullName>
    </alternativeName>
</protein>
<keyword evidence="5 8" id="KW-0648">Protein biosynthesis</keyword>
<dbReference type="GO" id="GO:0001717">
    <property type="term" value="P:conversion of seryl-tRNAsec to selenocys-tRNAsec"/>
    <property type="evidence" value="ECO:0007669"/>
    <property type="project" value="UniProtKB-UniRule"/>
</dbReference>
<dbReference type="NCBIfam" id="TIGR00474">
    <property type="entry name" value="selA"/>
    <property type="match status" value="1"/>
</dbReference>
<dbReference type="Pfam" id="PF03841">
    <property type="entry name" value="SelA"/>
    <property type="match status" value="1"/>
</dbReference>
<dbReference type="Gene3D" id="3.40.640.10">
    <property type="entry name" value="Type I PLP-dependent aspartate aminotransferase-like (Major domain)"/>
    <property type="match status" value="1"/>
</dbReference>
<dbReference type="HAMAP" id="MF_00423">
    <property type="entry name" value="SelA"/>
    <property type="match status" value="1"/>
</dbReference>
<dbReference type="EC" id="2.9.1.1" evidence="8"/>
<dbReference type="EMBL" id="FXYY01000010">
    <property type="protein sequence ID" value="SMX84459.1"/>
    <property type="molecule type" value="Genomic_DNA"/>
</dbReference>
<comment type="subcellular location">
    <subcellularLocation>
        <location evidence="8">Cytoplasm</location>
    </subcellularLocation>
</comment>
<feature type="domain" description="L-seryl-tRNA selenium transferase N-terminal" evidence="10">
    <location>
        <begin position="7"/>
        <end position="46"/>
    </location>
</feature>
<comment type="function">
    <text evidence="8">Converts seryl-tRNA(Sec) to selenocysteinyl-tRNA(Sec) required for selenoprotein biosynthesis.</text>
</comment>
<dbReference type="InterPro" id="IPR025862">
    <property type="entry name" value="SelA_trans_N_dom"/>
</dbReference>
<dbReference type="Pfam" id="PF12390">
    <property type="entry name" value="Se-cys_synth_N"/>
    <property type="match status" value="1"/>
</dbReference>
<dbReference type="Gene3D" id="3.90.1150.180">
    <property type="match status" value="1"/>
</dbReference>
<dbReference type="PANTHER" id="PTHR32328:SF0">
    <property type="entry name" value="L-SERYL-TRNA(SEC) SELENIUM TRANSFERASE"/>
    <property type="match status" value="1"/>
</dbReference>
<dbReference type="InterPro" id="IPR018319">
    <property type="entry name" value="SelA-like"/>
</dbReference>
<evidence type="ECO:0000313" key="12">
    <source>
        <dbReference type="Proteomes" id="UP000234641"/>
    </source>
</evidence>
<evidence type="ECO:0000256" key="2">
    <source>
        <dbReference type="ARBA" id="ARBA00022490"/>
    </source>
</evidence>
<dbReference type="AlphaFoldDB" id="A0A2H1JAI9"/>
<evidence type="ECO:0000313" key="11">
    <source>
        <dbReference type="EMBL" id="SMX84459.1"/>
    </source>
</evidence>
<evidence type="ECO:0000256" key="5">
    <source>
        <dbReference type="ARBA" id="ARBA00022917"/>
    </source>
</evidence>
<reference evidence="11 12" key="1">
    <citation type="submission" date="2017-03" db="EMBL/GenBank/DDBJ databases">
        <authorList>
            <person name="Afonso C.L."/>
            <person name="Miller P.J."/>
            <person name="Scott M.A."/>
            <person name="Spackman E."/>
            <person name="Goraichik I."/>
            <person name="Dimitrov K.M."/>
            <person name="Suarez D.L."/>
            <person name="Swayne D.E."/>
        </authorList>
    </citation>
    <scope>NUCLEOTIDE SEQUENCE [LARGE SCALE GENOMIC DNA]</scope>
    <source>
        <strain evidence="11 12">ATCC 9172</strain>
    </source>
</reference>
<evidence type="ECO:0000256" key="3">
    <source>
        <dbReference type="ARBA" id="ARBA00022679"/>
    </source>
</evidence>
<dbReference type="GO" id="GO:0005737">
    <property type="term" value="C:cytoplasm"/>
    <property type="evidence" value="ECO:0007669"/>
    <property type="project" value="UniProtKB-SubCell"/>
</dbReference>
<dbReference type="InterPro" id="IPR015424">
    <property type="entry name" value="PyrdxlP-dep_Trfase"/>
</dbReference>
<comment type="pathway">
    <text evidence="8">Aminoacyl-tRNA biosynthesis; selenocysteinyl-tRNA(Sec) biosynthesis; selenocysteinyl-tRNA(Sec) from L-seryl-tRNA(Sec) (bacterial route): step 1/1.</text>
</comment>
<sequence>MVDPDPRRSIPRTDHLLALPEVIAAGENLNQATIKAIISEVQTAARTGEIPVAEVAPTITAELGSRSASSLTPVLNATGILVHTNLGRAPLSPAATQAITEAAGYVDVEMDLGTGKRSKRGTGAKAALLRACPAAEDALVVNNGAAALLLAVTALRGRRPRARSCPGDPGEIIISRGELIEIGAGFRLTDLMTTTGARLREVGTTNRTHLADYVDAISDDTACLLKVHTSNFRVEGFTSSVEVADLRRLADEHDLPLIVDLGSGLFTPDPALPDEPDIDTALRAGADLVIVSGDKLLGGPQAGLILGRTEAVQTLAKHPLARALRTDKLSLAALEATITHAANPINDALHIDPDRLRERTEELAEAVGATVVEHDGRVGGGGAPGVPLPGWAVELPETFAEPLRLGEPAIVARVHQGRCLIDLRCVPESDDRRVADAIARVRGSHA</sequence>
<gene>
    <name evidence="8" type="primary">selA</name>
    <name evidence="11" type="ORF">BLIN9172_01944</name>
</gene>
<evidence type="ECO:0000259" key="10">
    <source>
        <dbReference type="Pfam" id="PF12390"/>
    </source>
</evidence>
<dbReference type="UniPathway" id="UPA00906">
    <property type="reaction ID" value="UER00896"/>
</dbReference>
<proteinExistence type="inferred from homology"/>
<keyword evidence="3 8" id="KW-0808">Transferase</keyword>
<dbReference type="InterPro" id="IPR004534">
    <property type="entry name" value="SelA_trans"/>
</dbReference>
<name>A0A2H1JAI9_BRELN</name>
<dbReference type="SUPFAM" id="SSF53383">
    <property type="entry name" value="PLP-dependent transferases"/>
    <property type="match status" value="1"/>
</dbReference>
<keyword evidence="4 8" id="KW-0663">Pyridoxal phosphate</keyword>
<evidence type="ECO:0000256" key="6">
    <source>
        <dbReference type="ARBA" id="ARBA00023266"/>
    </source>
</evidence>
<evidence type="ECO:0000256" key="7">
    <source>
        <dbReference type="ARBA" id="ARBA00044507"/>
    </source>
</evidence>
<dbReference type="GO" id="GO:0004125">
    <property type="term" value="F:L-seryl-tRNA(Sec) selenium transferase activity"/>
    <property type="evidence" value="ECO:0007669"/>
    <property type="project" value="UniProtKB-UniRule"/>
</dbReference>
<dbReference type="GO" id="GO:0001514">
    <property type="term" value="P:selenocysteine incorporation"/>
    <property type="evidence" value="ECO:0007669"/>
    <property type="project" value="UniProtKB-UniRule"/>
</dbReference>